<dbReference type="OrthoDB" id="6278496at2"/>
<dbReference type="PANTHER" id="PTHR47466:SF1">
    <property type="entry name" value="METALLOPROTEASE MEP1 (AFU_ORTHOLOGUE AFUA_1G07730)-RELATED"/>
    <property type="match status" value="1"/>
</dbReference>
<evidence type="ECO:0000256" key="8">
    <source>
        <dbReference type="ARBA" id="ARBA00023157"/>
    </source>
</evidence>
<comment type="similarity">
    <text evidence="1">Belongs to the peptidase M43B family.</text>
</comment>
<dbReference type="Proteomes" id="UP000297739">
    <property type="component" value="Unassembled WGS sequence"/>
</dbReference>
<organism evidence="11 12">
    <name type="scientific">Hymenobacter elongatus</name>
    <dbReference type="NCBI Taxonomy" id="877208"/>
    <lineage>
        <taxon>Bacteria</taxon>
        <taxon>Pseudomonadati</taxon>
        <taxon>Bacteroidota</taxon>
        <taxon>Cytophagia</taxon>
        <taxon>Cytophagales</taxon>
        <taxon>Hymenobacteraceae</taxon>
        <taxon>Hymenobacter</taxon>
    </lineage>
</organism>
<reference evidence="11 12" key="1">
    <citation type="submission" date="2019-04" db="EMBL/GenBank/DDBJ databases">
        <authorList>
            <person name="Feng G."/>
            <person name="Zhang J."/>
            <person name="Zhu H."/>
        </authorList>
    </citation>
    <scope>NUCLEOTIDE SEQUENCE [LARGE SCALE GENOMIC DNA]</scope>
    <source>
        <strain evidence="11 12">JCM 17223</strain>
    </source>
</reference>
<keyword evidence="5" id="KW-0378">Hydrolase</keyword>
<dbReference type="InterPro" id="IPR013783">
    <property type="entry name" value="Ig-like_fold"/>
</dbReference>
<dbReference type="NCBIfam" id="TIGR04183">
    <property type="entry name" value="Por_Secre_tail"/>
    <property type="match status" value="1"/>
</dbReference>
<dbReference type="InterPro" id="IPR008754">
    <property type="entry name" value="Peptidase_M43"/>
</dbReference>
<evidence type="ECO:0000256" key="3">
    <source>
        <dbReference type="ARBA" id="ARBA00022723"/>
    </source>
</evidence>
<keyword evidence="6" id="KW-0862">Zinc</keyword>
<evidence type="ECO:0000256" key="6">
    <source>
        <dbReference type="ARBA" id="ARBA00022833"/>
    </source>
</evidence>
<evidence type="ECO:0000256" key="9">
    <source>
        <dbReference type="SAM" id="SignalP"/>
    </source>
</evidence>
<keyword evidence="7" id="KW-0482">Metalloprotease</keyword>
<dbReference type="InterPro" id="IPR000601">
    <property type="entry name" value="PKD_dom"/>
</dbReference>
<proteinExistence type="inferred from homology"/>
<keyword evidence="4 9" id="KW-0732">Signal</keyword>
<evidence type="ECO:0000256" key="4">
    <source>
        <dbReference type="ARBA" id="ARBA00022729"/>
    </source>
</evidence>
<evidence type="ECO:0000313" key="11">
    <source>
        <dbReference type="EMBL" id="TGE13950.1"/>
    </source>
</evidence>
<evidence type="ECO:0000256" key="2">
    <source>
        <dbReference type="ARBA" id="ARBA00022670"/>
    </source>
</evidence>
<keyword evidence="12" id="KW-1185">Reference proteome</keyword>
<gene>
    <name evidence="11" type="ORF">E5J99_18330</name>
</gene>
<feature type="signal peptide" evidence="9">
    <location>
        <begin position="1"/>
        <end position="23"/>
    </location>
</feature>
<dbReference type="EMBL" id="SRLD01000046">
    <property type="protein sequence ID" value="TGE13950.1"/>
    <property type="molecule type" value="Genomic_DNA"/>
</dbReference>
<keyword evidence="2" id="KW-0645">Protease</keyword>
<dbReference type="Gene3D" id="2.60.40.10">
    <property type="entry name" value="Immunoglobulins"/>
    <property type="match status" value="1"/>
</dbReference>
<accession>A0A4Z0PIL2</accession>
<name>A0A4Z0PIL2_9BACT</name>
<evidence type="ECO:0000256" key="5">
    <source>
        <dbReference type="ARBA" id="ARBA00022801"/>
    </source>
</evidence>
<dbReference type="PROSITE" id="PS50093">
    <property type="entry name" value="PKD"/>
    <property type="match status" value="1"/>
</dbReference>
<dbReference type="SMART" id="SM00089">
    <property type="entry name" value="PKD"/>
    <property type="match status" value="1"/>
</dbReference>
<evidence type="ECO:0000259" key="10">
    <source>
        <dbReference type="PROSITE" id="PS50093"/>
    </source>
</evidence>
<comment type="caution">
    <text evidence="11">The sequence shown here is derived from an EMBL/GenBank/DDBJ whole genome shotgun (WGS) entry which is preliminary data.</text>
</comment>
<dbReference type="Pfam" id="PF05572">
    <property type="entry name" value="Peptidase_M43"/>
    <property type="match status" value="1"/>
</dbReference>
<dbReference type="InterPro" id="IPR026444">
    <property type="entry name" value="Secre_tail"/>
</dbReference>
<dbReference type="SUPFAM" id="SSF55486">
    <property type="entry name" value="Metalloproteases ('zincins'), catalytic domain"/>
    <property type="match status" value="1"/>
</dbReference>
<dbReference type="RefSeq" id="WP_135499272.1">
    <property type="nucleotide sequence ID" value="NZ_SRLD01000046.1"/>
</dbReference>
<evidence type="ECO:0000256" key="1">
    <source>
        <dbReference type="ARBA" id="ARBA00008721"/>
    </source>
</evidence>
<dbReference type="GO" id="GO:0046872">
    <property type="term" value="F:metal ion binding"/>
    <property type="evidence" value="ECO:0007669"/>
    <property type="project" value="UniProtKB-KW"/>
</dbReference>
<dbReference type="GO" id="GO:0008237">
    <property type="term" value="F:metallopeptidase activity"/>
    <property type="evidence" value="ECO:0007669"/>
    <property type="project" value="UniProtKB-KW"/>
</dbReference>
<evidence type="ECO:0000313" key="12">
    <source>
        <dbReference type="Proteomes" id="UP000297739"/>
    </source>
</evidence>
<dbReference type="InterPro" id="IPR024079">
    <property type="entry name" value="MetalloPept_cat_dom_sf"/>
</dbReference>
<dbReference type="InterPro" id="IPR035986">
    <property type="entry name" value="PKD_dom_sf"/>
</dbReference>
<protein>
    <submittedName>
        <fullName evidence="11">PKD domain-containing protein</fullName>
    </submittedName>
</protein>
<dbReference type="CDD" id="cd00146">
    <property type="entry name" value="PKD"/>
    <property type="match status" value="1"/>
</dbReference>
<dbReference type="Gene3D" id="2.60.120.260">
    <property type="entry name" value="Galactose-binding domain-like"/>
    <property type="match status" value="1"/>
</dbReference>
<dbReference type="Gene3D" id="3.40.390.10">
    <property type="entry name" value="Collagenase (Catalytic Domain)"/>
    <property type="match status" value="1"/>
</dbReference>
<feature type="domain" description="PKD" evidence="10">
    <location>
        <begin position="354"/>
        <end position="431"/>
    </location>
</feature>
<evidence type="ECO:0000256" key="7">
    <source>
        <dbReference type="ARBA" id="ARBA00023049"/>
    </source>
</evidence>
<dbReference type="GO" id="GO:0006508">
    <property type="term" value="P:proteolysis"/>
    <property type="evidence" value="ECO:0007669"/>
    <property type="project" value="UniProtKB-KW"/>
</dbReference>
<keyword evidence="8" id="KW-1015">Disulfide bond</keyword>
<dbReference type="InterPro" id="IPR022409">
    <property type="entry name" value="PKD/Chitinase_dom"/>
</dbReference>
<sequence>MLKNLLYLCLLALPTLSSAPAMAQQAQAPPRQYPEHAYGFRCAFDSAQQQAFRRTPGSERNYRNFLLQVAALSASDQARLLAQPDVTVPVVVHVIHTGGANNISDAQVQDAIRILNEDFNKANRDTADVIAAFQPRYATVGFRFRLAQRDPSGNCSTGITRTFSTQTSIGDDRVKSLIGWDSNRYLNIWVCDAANGAGGYAYLPCSGGTADGIVIRNGQFASIGRSCGSNFCVRSLTHEVGHYFGLPHTWGGSNTPGLASNCSIDDGIADTPNTVGVGAPSGGSGCPLTNSACGVLANVQNYMDYSSCASMFTTGQKTVMRASLLLSCRSTLVSAANLASTGTNDGHQAVPCAPVVAFQASSTVVCEGGSISFSDQSYNADVAAASTQYLWQVPGGQPSSSTQRQPTITYPTSGIYDVTLTITTPGGSGSSVRQQLIQVRGANTGVLAPLAESFETAGFPANFPAPDLRNWVSTSTSTQVLARWERQTNALPSHGAAFLQIRSSVLPAGTSTDLTSPNIDLSGISGPVRLVFDRAYARRSASATDQLRVQFSSDCGVTWNTGAAYFATALNTKGSKFFSGFAPDSLSEWQPLTVSIPEVYKSSRFQLRLQMISNGGNTLFIDNLRLSSATTTATLEAAQAGVYIYPNPLTTATAVHFRLAAAKSVQLLVTDVVGRQVEATEARVYGAGEQHIALTPAGQPPLAPGLYVVRLLIDGQAYTTKVLAQ</sequence>
<dbReference type="Pfam" id="PF18911">
    <property type="entry name" value="PKD_4"/>
    <property type="match status" value="1"/>
</dbReference>
<dbReference type="PANTHER" id="PTHR47466">
    <property type="match status" value="1"/>
</dbReference>
<dbReference type="SUPFAM" id="SSF49299">
    <property type="entry name" value="PKD domain"/>
    <property type="match status" value="1"/>
</dbReference>
<keyword evidence="3" id="KW-0479">Metal-binding</keyword>
<dbReference type="AlphaFoldDB" id="A0A4Z0PIL2"/>
<feature type="chain" id="PRO_5021250382" evidence="9">
    <location>
        <begin position="24"/>
        <end position="725"/>
    </location>
</feature>